<evidence type="ECO:0000256" key="10">
    <source>
        <dbReference type="ARBA" id="ARBA00022670"/>
    </source>
</evidence>
<evidence type="ECO:0000259" key="30">
    <source>
        <dbReference type="Pfam" id="PF00912"/>
    </source>
</evidence>
<evidence type="ECO:0000256" key="14">
    <source>
        <dbReference type="ARBA" id="ARBA00022801"/>
    </source>
</evidence>
<keyword evidence="20" id="KW-0046">Antibiotic resistance</keyword>
<dbReference type="GO" id="GO:0006508">
    <property type="term" value="P:proteolysis"/>
    <property type="evidence" value="ECO:0007669"/>
    <property type="project" value="UniProtKB-KW"/>
</dbReference>
<comment type="caution">
    <text evidence="31">The sequence shown here is derived from an EMBL/GenBank/DDBJ whole genome shotgun (WGS) entry which is preliminary data.</text>
</comment>
<dbReference type="GO" id="GO:0071555">
    <property type="term" value="P:cell wall organization"/>
    <property type="evidence" value="ECO:0007669"/>
    <property type="project" value="UniProtKB-KW"/>
</dbReference>
<comment type="similarity">
    <text evidence="5">In the N-terminal section; belongs to the glycosyltransferase 51 family.</text>
</comment>
<evidence type="ECO:0000256" key="3">
    <source>
        <dbReference type="ARBA" id="ARBA00004752"/>
    </source>
</evidence>
<gene>
    <name evidence="31" type="ORF">H8730_01965</name>
</gene>
<keyword evidence="11" id="KW-0328">Glycosyltransferase</keyword>
<feature type="compositionally biased region" description="Polar residues" evidence="27">
    <location>
        <begin position="902"/>
        <end position="914"/>
    </location>
</feature>
<evidence type="ECO:0000256" key="11">
    <source>
        <dbReference type="ARBA" id="ARBA00022676"/>
    </source>
</evidence>
<dbReference type="GO" id="GO:0046677">
    <property type="term" value="P:response to antibiotic"/>
    <property type="evidence" value="ECO:0007669"/>
    <property type="project" value="UniProtKB-KW"/>
</dbReference>
<dbReference type="AlphaFoldDB" id="A0A926I0C4"/>
<evidence type="ECO:0000256" key="20">
    <source>
        <dbReference type="ARBA" id="ARBA00023251"/>
    </source>
</evidence>
<evidence type="ECO:0000256" key="23">
    <source>
        <dbReference type="ARBA" id="ARBA00034000"/>
    </source>
</evidence>
<comment type="catalytic activity">
    <reaction evidence="23">
        <text>Preferential cleavage: (Ac)2-L-Lys-D-Ala-|-D-Ala. Also transpeptidation of peptidyl-alanyl moieties that are N-acyl substituents of D-alanine.</text>
        <dbReference type="EC" id="3.4.16.4"/>
    </reaction>
</comment>
<keyword evidence="19 28" id="KW-0472">Membrane</keyword>
<dbReference type="FunFam" id="1.10.3810.10:FF:000001">
    <property type="entry name" value="Penicillin-binding protein 1A"/>
    <property type="match status" value="1"/>
</dbReference>
<evidence type="ECO:0000256" key="16">
    <source>
        <dbReference type="ARBA" id="ARBA00022968"/>
    </source>
</evidence>
<evidence type="ECO:0000256" key="6">
    <source>
        <dbReference type="ARBA" id="ARBA00012448"/>
    </source>
</evidence>
<evidence type="ECO:0000259" key="29">
    <source>
        <dbReference type="Pfam" id="PF00905"/>
    </source>
</evidence>
<evidence type="ECO:0000256" key="12">
    <source>
        <dbReference type="ARBA" id="ARBA00022679"/>
    </source>
</evidence>
<evidence type="ECO:0000256" key="18">
    <source>
        <dbReference type="ARBA" id="ARBA00022989"/>
    </source>
</evidence>
<feature type="region of interest" description="Disordered" evidence="27">
    <location>
        <begin position="857"/>
        <end position="914"/>
    </location>
</feature>
<dbReference type="NCBIfam" id="TIGR02074">
    <property type="entry name" value="PBP_1a_fam"/>
    <property type="match status" value="1"/>
</dbReference>
<dbReference type="GO" id="GO:0008658">
    <property type="term" value="F:penicillin binding"/>
    <property type="evidence" value="ECO:0007669"/>
    <property type="project" value="InterPro"/>
</dbReference>
<dbReference type="InterPro" id="IPR050396">
    <property type="entry name" value="Glycosyltr_51/Transpeptidase"/>
</dbReference>
<dbReference type="Pfam" id="PF00905">
    <property type="entry name" value="Transpeptidase"/>
    <property type="match status" value="1"/>
</dbReference>
<dbReference type="InterPro" id="IPR036950">
    <property type="entry name" value="PBP_transglycosylase"/>
</dbReference>
<evidence type="ECO:0000313" key="32">
    <source>
        <dbReference type="Proteomes" id="UP000657006"/>
    </source>
</evidence>
<evidence type="ECO:0000256" key="26">
    <source>
        <dbReference type="ARBA" id="ARBA00060592"/>
    </source>
</evidence>
<evidence type="ECO:0000256" key="5">
    <source>
        <dbReference type="ARBA" id="ARBA00007739"/>
    </source>
</evidence>
<dbReference type="GO" id="GO:0009252">
    <property type="term" value="P:peptidoglycan biosynthetic process"/>
    <property type="evidence" value="ECO:0007669"/>
    <property type="project" value="UniProtKB-KW"/>
</dbReference>
<dbReference type="GO" id="GO:0008955">
    <property type="term" value="F:peptidoglycan glycosyltransferase activity"/>
    <property type="evidence" value="ECO:0007669"/>
    <property type="project" value="UniProtKB-EC"/>
</dbReference>
<keyword evidence="22" id="KW-0961">Cell wall biogenesis/degradation</keyword>
<keyword evidence="32" id="KW-1185">Reference proteome</keyword>
<evidence type="ECO:0000256" key="19">
    <source>
        <dbReference type="ARBA" id="ARBA00023136"/>
    </source>
</evidence>
<keyword evidence="15" id="KW-0133">Cell shape</keyword>
<dbReference type="GO" id="GO:0008360">
    <property type="term" value="P:regulation of cell shape"/>
    <property type="evidence" value="ECO:0007669"/>
    <property type="project" value="UniProtKB-KW"/>
</dbReference>
<dbReference type="Gene3D" id="3.40.710.10">
    <property type="entry name" value="DD-peptidase/beta-lactamase superfamily"/>
    <property type="match status" value="1"/>
</dbReference>
<dbReference type="Proteomes" id="UP000657006">
    <property type="component" value="Unassembled WGS sequence"/>
</dbReference>
<feature type="domain" description="Glycosyl transferase family 51" evidence="30">
    <location>
        <begin position="82"/>
        <end position="266"/>
    </location>
</feature>
<keyword evidence="8" id="KW-1003">Cell membrane</keyword>
<dbReference type="GO" id="GO:0005886">
    <property type="term" value="C:plasma membrane"/>
    <property type="evidence" value="ECO:0007669"/>
    <property type="project" value="UniProtKB-SubCell"/>
</dbReference>
<keyword evidence="10" id="KW-0645">Protease</keyword>
<feature type="compositionally biased region" description="Low complexity" evidence="27">
    <location>
        <begin position="882"/>
        <end position="901"/>
    </location>
</feature>
<dbReference type="SUPFAM" id="SSF56601">
    <property type="entry name" value="beta-lactamase/transpeptidase-like"/>
    <property type="match status" value="1"/>
</dbReference>
<evidence type="ECO:0000256" key="28">
    <source>
        <dbReference type="SAM" id="Phobius"/>
    </source>
</evidence>
<evidence type="ECO:0000256" key="22">
    <source>
        <dbReference type="ARBA" id="ARBA00023316"/>
    </source>
</evidence>
<feature type="transmembrane region" description="Helical" evidence="28">
    <location>
        <begin position="30"/>
        <end position="57"/>
    </location>
</feature>
<evidence type="ECO:0000256" key="24">
    <source>
        <dbReference type="ARBA" id="ARBA00044770"/>
    </source>
</evidence>
<feature type="domain" description="Penicillin-binding protein transpeptidase" evidence="29">
    <location>
        <begin position="442"/>
        <end position="681"/>
    </location>
</feature>
<comment type="catalytic activity">
    <reaction evidence="25">
        <text>[GlcNAc-(1-&gt;4)-Mur2Ac(oyl-L-Ala-gamma-D-Glu-L-Lys-D-Ala-D-Ala)](n)-di-trans,octa-cis-undecaprenyl diphosphate + beta-D-GlcNAc-(1-&gt;4)-Mur2Ac(oyl-L-Ala-gamma-D-Glu-L-Lys-D-Ala-D-Ala)-di-trans,octa-cis-undecaprenyl diphosphate = [GlcNAc-(1-&gt;4)-Mur2Ac(oyl-L-Ala-gamma-D-Glu-L-Lys-D-Ala-D-Ala)](n+1)-di-trans,octa-cis-undecaprenyl diphosphate + di-trans,octa-cis-undecaprenyl diphosphate + H(+)</text>
        <dbReference type="Rhea" id="RHEA:23708"/>
        <dbReference type="Rhea" id="RHEA-COMP:9602"/>
        <dbReference type="Rhea" id="RHEA-COMP:9603"/>
        <dbReference type="ChEBI" id="CHEBI:15378"/>
        <dbReference type="ChEBI" id="CHEBI:58405"/>
        <dbReference type="ChEBI" id="CHEBI:60033"/>
        <dbReference type="ChEBI" id="CHEBI:78435"/>
        <dbReference type="EC" id="2.4.99.28"/>
    </reaction>
</comment>
<dbReference type="InterPro" id="IPR001264">
    <property type="entry name" value="Glyco_trans_51"/>
</dbReference>
<dbReference type="SUPFAM" id="SSF53955">
    <property type="entry name" value="Lysozyme-like"/>
    <property type="match status" value="1"/>
</dbReference>
<keyword evidence="14" id="KW-0378">Hydrolase</keyword>
<evidence type="ECO:0000256" key="7">
    <source>
        <dbReference type="ARBA" id="ARBA00018638"/>
    </source>
</evidence>
<dbReference type="InterPro" id="IPR001460">
    <property type="entry name" value="PCN-bd_Tpept"/>
</dbReference>
<keyword evidence="17" id="KW-0573">Peptidoglycan synthesis</keyword>
<evidence type="ECO:0000256" key="25">
    <source>
        <dbReference type="ARBA" id="ARBA00049902"/>
    </source>
</evidence>
<evidence type="ECO:0000256" key="27">
    <source>
        <dbReference type="SAM" id="MobiDB-lite"/>
    </source>
</evidence>
<comment type="subcellular location">
    <subcellularLocation>
        <location evidence="2">Cell membrane</location>
        <topology evidence="2">Single-pass type II membrane protein</topology>
    </subcellularLocation>
</comment>
<dbReference type="Pfam" id="PF00912">
    <property type="entry name" value="Transgly"/>
    <property type="match status" value="1"/>
</dbReference>
<protein>
    <recommendedName>
        <fullName evidence="7">Penicillin-binding protein 1A</fullName>
        <ecNumber evidence="24">2.4.99.28</ecNumber>
        <ecNumber evidence="6">3.4.16.4</ecNumber>
    </recommendedName>
</protein>
<evidence type="ECO:0000256" key="15">
    <source>
        <dbReference type="ARBA" id="ARBA00022960"/>
    </source>
</evidence>
<comment type="pathway">
    <text evidence="3">Cell wall biogenesis; peptidoglycan biosynthesis.</text>
</comment>
<evidence type="ECO:0000256" key="4">
    <source>
        <dbReference type="ARBA" id="ARBA00007090"/>
    </source>
</evidence>
<organism evidence="31 32">
    <name type="scientific">Bianquea renquensis</name>
    <dbReference type="NCBI Taxonomy" id="2763661"/>
    <lineage>
        <taxon>Bacteria</taxon>
        <taxon>Bacillati</taxon>
        <taxon>Bacillota</taxon>
        <taxon>Clostridia</taxon>
        <taxon>Eubacteriales</taxon>
        <taxon>Bianqueaceae</taxon>
        <taxon>Bianquea</taxon>
    </lineage>
</organism>
<keyword evidence="21" id="KW-0511">Multifunctional enzyme</keyword>
<evidence type="ECO:0000256" key="8">
    <source>
        <dbReference type="ARBA" id="ARBA00022475"/>
    </source>
</evidence>
<keyword evidence="13 28" id="KW-0812">Transmembrane</keyword>
<keyword evidence="12" id="KW-0808">Transferase</keyword>
<keyword evidence="16" id="KW-0735">Signal-anchor</keyword>
<dbReference type="InterPro" id="IPR023346">
    <property type="entry name" value="Lysozyme-like_dom_sf"/>
</dbReference>
<comment type="pathway">
    <text evidence="26">Glycan biosynthesis.</text>
</comment>
<evidence type="ECO:0000256" key="17">
    <source>
        <dbReference type="ARBA" id="ARBA00022984"/>
    </source>
</evidence>
<evidence type="ECO:0000256" key="13">
    <source>
        <dbReference type="ARBA" id="ARBA00022692"/>
    </source>
</evidence>
<evidence type="ECO:0000256" key="1">
    <source>
        <dbReference type="ARBA" id="ARBA00002624"/>
    </source>
</evidence>
<dbReference type="EMBL" id="JACRSQ010000002">
    <property type="protein sequence ID" value="MBC8542313.1"/>
    <property type="molecule type" value="Genomic_DNA"/>
</dbReference>
<sequence length="914" mass="101537">MDYSKHSNRKRQWNKGKHPDKIYSRIWLNILRVACVSVLVCGFSLAGILLGGFMGIIDTAPDITMDSLEIDKLSTYIYDQDGNEINKIRTETQRVYIPIEEMSENLLKAVVAVEDSRFYEHNGIDIQGILRAGVVNLQASDSAEGGSTITQQVIKNLALTTDKNWTRKIQEWYLALRLEYDLTQEYGHDRAKDMILEKYLNFVNLGNSTYGVEAAANRYFNKSCKDLTLSEAAILAGVINAPTRYDPITNKNGQSQQRQQLVLRRMRDQELITEEEYQEALADPVFDRIVQLNDDYQQSNDDVYSYFVDAVLDQVQEDFVNKLGMTSSEASNKLNYGGLKIYITQDASIQEKVDSILNDASTFSATTPYYQVTYYLTVFDEKEPDNMGLADNYSFVQLHRTEEACLAAIEEYKQMKLPEGAEVGEDYAERTEIVPQPQASMSVIDYHNGHVLALYGGRGEKTQNRVFNRAVDAERQPGSTFKIIASYAAGLDTGTITAASVFDDVPFTYGDWSPGNWWGNSYEGLSNVRRGIARSMNIVTVKAMLETGVQTNFEYAKNFGFSTLTDDKMVPSLCLGAAEVTNLELTAAYGAIANGGVYIEPILYTRVEDSEGNLVLENVPESHAVIKPTTAWLLTDMMRDVVKGANGGTGTAARFSSSMDIAGKTGTTSEVNDQVFAGYTPYYVAAIWTGFDQNVYRDFDGDTQSRTLKRSFQIAIWGKVMGAIHEGLEAKTFDQPDGIVQARVCKKSGLLATDLCEEAGCAYSEYFASGTVPTDSCETHVAVTVCTESGLPPTEYCPEDLIETKIFIQRTAEQLEAINPDDYGKIQDFADELPAGQTPDDSSSDVQCNIHTKEWYEQQNNSSNIPDLPFLPPWWPEESDSSSESNTSSSPSNSATPSTPAHSDSSSPNEESRH</sequence>
<evidence type="ECO:0000256" key="2">
    <source>
        <dbReference type="ARBA" id="ARBA00004401"/>
    </source>
</evidence>
<dbReference type="EC" id="3.4.16.4" evidence="6"/>
<dbReference type="EC" id="2.4.99.28" evidence="24"/>
<keyword evidence="18 28" id="KW-1133">Transmembrane helix</keyword>
<comment type="similarity">
    <text evidence="4">In the C-terminal section; belongs to the transpeptidase family.</text>
</comment>
<reference evidence="31" key="1">
    <citation type="submission" date="2020-08" db="EMBL/GenBank/DDBJ databases">
        <title>Genome public.</title>
        <authorList>
            <person name="Liu C."/>
            <person name="Sun Q."/>
        </authorList>
    </citation>
    <scope>NUCLEOTIDE SEQUENCE</scope>
    <source>
        <strain evidence="31">NSJ-32</strain>
    </source>
</reference>
<dbReference type="RefSeq" id="WP_177719662.1">
    <property type="nucleotide sequence ID" value="NZ_JACRSQ010000002.1"/>
</dbReference>
<evidence type="ECO:0000256" key="21">
    <source>
        <dbReference type="ARBA" id="ARBA00023268"/>
    </source>
</evidence>
<dbReference type="PANTHER" id="PTHR32282">
    <property type="entry name" value="BINDING PROTEIN TRANSPEPTIDASE, PUTATIVE-RELATED"/>
    <property type="match status" value="1"/>
</dbReference>
<accession>A0A926I0C4</accession>
<dbReference type="InterPro" id="IPR012338">
    <property type="entry name" value="Beta-lactam/transpept-like"/>
</dbReference>
<keyword evidence="9" id="KW-0121">Carboxypeptidase</keyword>
<name>A0A926I0C4_9FIRM</name>
<evidence type="ECO:0000313" key="31">
    <source>
        <dbReference type="EMBL" id="MBC8542313.1"/>
    </source>
</evidence>
<dbReference type="Gene3D" id="1.10.3810.10">
    <property type="entry name" value="Biosynthetic peptidoglycan transglycosylase-like"/>
    <property type="match status" value="1"/>
</dbReference>
<comment type="function">
    <text evidence="1">Cell wall formation. Synthesis of cross-linked peptidoglycan from the lipid intermediates. The enzyme has a penicillin-insensitive transglycosylase N-terminal domain (formation of linear glycan strands) and a penicillin-sensitive transpeptidase C-terminal domain (cross-linking of the peptide subunits).</text>
</comment>
<proteinExistence type="inferred from homology"/>
<dbReference type="GO" id="GO:0009002">
    <property type="term" value="F:serine-type D-Ala-D-Ala carboxypeptidase activity"/>
    <property type="evidence" value="ECO:0007669"/>
    <property type="project" value="UniProtKB-EC"/>
</dbReference>
<evidence type="ECO:0000256" key="9">
    <source>
        <dbReference type="ARBA" id="ARBA00022645"/>
    </source>
</evidence>
<dbReference type="PANTHER" id="PTHR32282:SF33">
    <property type="entry name" value="PEPTIDOGLYCAN GLYCOSYLTRANSFERASE"/>
    <property type="match status" value="1"/>
</dbReference>